<dbReference type="AlphaFoldDB" id="A0A6A5VXH4"/>
<sequence length="227" mass="26469">MDDSKFISLPRELRNKVYAYLSPPTIISSIIGILQTCKQIRAEAEEEIVRNGNQFLSLLEREYSEVLSALVLIDKPSKLQDYAVMRIRLPVYGVISPDHKLITHFNLAELAPLPTKEFRIELYIDRPNLDPSIDSQYRLHCYIVSVMFYYFAEDRRRRKYDDVAGATKLVKLTADTFVFDFSSVWYAEDTAARIGRHCAKWGEFSREIEIKHTAGKEVRVVWAKRWI</sequence>
<reference evidence="1" key="1">
    <citation type="journal article" date="2020" name="Stud. Mycol.">
        <title>101 Dothideomycetes genomes: a test case for predicting lifestyles and emergence of pathogens.</title>
        <authorList>
            <person name="Haridas S."/>
            <person name="Albert R."/>
            <person name="Binder M."/>
            <person name="Bloem J."/>
            <person name="Labutti K."/>
            <person name="Salamov A."/>
            <person name="Andreopoulos B."/>
            <person name="Baker S."/>
            <person name="Barry K."/>
            <person name="Bills G."/>
            <person name="Bluhm B."/>
            <person name="Cannon C."/>
            <person name="Castanera R."/>
            <person name="Culley D."/>
            <person name="Daum C."/>
            <person name="Ezra D."/>
            <person name="Gonzalez J."/>
            <person name="Henrissat B."/>
            <person name="Kuo A."/>
            <person name="Liang C."/>
            <person name="Lipzen A."/>
            <person name="Lutzoni F."/>
            <person name="Magnuson J."/>
            <person name="Mondo S."/>
            <person name="Nolan M."/>
            <person name="Ohm R."/>
            <person name="Pangilinan J."/>
            <person name="Park H.-J."/>
            <person name="Ramirez L."/>
            <person name="Alfaro M."/>
            <person name="Sun H."/>
            <person name="Tritt A."/>
            <person name="Yoshinaga Y."/>
            <person name="Zwiers L.-H."/>
            <person name="Turgeon B."/>
            <person name="Goodwin S."/>
            <person name="Spatafora J."/>
            <person name="Crous P."/>
            <person name="Grigoriev I."/>
        </authorList>
    </citation>
    <scope>NUCLEOTIDE SEQUENCE</scope>
    <source>
        <strain evidence="1">CBS 123094</strain>
    </source>
</reference>
<protein>
    <submittedName>
        <fullName evidence="1">Uncharacterized protein</fullName>
    </submittedName>
</protein>
<keyword evidence="2" id="KW-1185">Reference proteome</keyword>
<name>A0A6A5VXH4_9PLEO</name>
<dbReference type="EMBL" id="ML977666">
    <property type="protein sequence ID" value="KAF1994253.1"/>
    <property type="molecule type" value="Genomic_DNA"/>
</dbReference>
<organism evidence="1 2">
    <name type="scientific">Amniculicola lignicola CBS 123094</name>
    <dbReference type="NCBI Taxonomy" id="1392246"/>
    <lineage>
        <taxon>Eukaryota</taxon>
        <taxon>Fungi</taxon>
        <taxon>Dikarya</taxon>
        <taxon>Ascomycota</taxon>
        <taxon>Pezizomycotina</taxon>
        <taxon>Dothideomycetes</taxon>
        <taxon>Pleosporomycetidae</taxon>
        <taxon>Pleosporales</taxon>
        <taxon>Amniculicolaceae</taxon>
        <taxon>Amniculicola</taxon>
    </lineage>
</organism>
<evidence type="ECO:0000313" key="2">
    <source>
        <dbReference type="Proteomes" id="UP000799779"/>
    </source>
</evidence>
<proteinExistence type="predicted"/>
<accession>A0A6A5VXH4</accession>
<gene>
    <name evidence="1" type="ORF">P154DRAFT_539766</name>
</gene>
<dbReference type="Proteomes" id="UP000799779">
    <property type="component" value="Unassembled WGS sequence"/>
</dbReference>
<evidence type="ECO:0000313" key="1">
    <source>
        <dbReference type="EMBL" id="KAF1994253.1"/>
    </source>
</evidence>